<gene>
    <name evidence="5" type="ORF">KA717_04805</name>
</gene>
<keyword evidence="3 5" id="KW-0067">ATP-binding</keyword>
<organism evidence="5">
    <name type="scientific">Woronichinia naegeliana WA131</name>
    <dbReference type="NCBI Taxonomy" id="2824559"/>
    <lineage>
        <taxon>Bacteria</taxon>
        <taxon>Bacillati</taxon>
        <taxon>Cyanobacteriota</taxon>
        <taxon>Cyanophyceae</taxon>
        <taxon>Synechococcales</taxon>
        <taxon>Coelosphaeriaceae</taxon>
        <taxon>Woronichinia</taxon>
    </lineage>
</organism>
<sequence length="222" mass="24942">MDNSLGQEILRLSEVSLTDANGFETILNNISFSLNRGDRWGMMGPSGAGKTSLLRLLNRLLEPSQGSCFFEGKPFQEIPIVSLRRQIVLVPQEPKLLGMTVQESLAYPLTLQQLKPQEIQSKIQQSCDRFHIPAAWLDRNELQLSLGQRQLVTIVRGILMEPKILLLDEPTSALDGDWAEDLLKELCLLNEQGMTIIMVNHQAHLIERFTTQVLSLQAGQLV</sequence>
<keyword evidence="1" id="KW-0813">Transport</keyword>
<dbReference type="Gene3D" id="3.40.50.300">
    <property type="entry name" value="P-loop containing nucleotide triphosphate hydrolases"/>
    <property type="match status" value="1"/>
</dbReference>
<dbReference type="AlphaFoldDB" id="A0A977PX18"/>
<dbReference type="PANTHER" id="PTHR43423">
    <property type="entry name" value="ABC TRANSPORTER I FAMILY MEMBER 17"/>
    <property type="match status" value="1"/>
</dbReference>
<dbReference type="GO" id="GO:0016020">
    <property type="term" value="C:membrane"/>
    <property type="evidence" value="ECO:0007669"/>
    <property type="project" value="InterPro"/>
</dbReference>
<evidence type="ECO:0000313" key="5">
    <source>
        <dbReference type="EMBL" id="UXE62172.1"/>
    </source>
</evidence>
<dbReference type="PROSITE" id="PS50893">
    <property type="entry name" value="ABC_TRANSPORTER_2"/>
    <property type="match status" value="1"/>
</dbReference>
<name>A0A977PX18_9CYAN</name>
<dbReference type="SMART" id="SM00382">
    <property type="entry name" value="AAA"/>
    <property type="match status" value="1"/>
</dbReference>
<keyword evidence="2" id="KW-0547">Nucleotide-binding</keyword>
<evidence type="ECO:0000256" key="2">
    <source>
        <dbReference type="ARBA" id="ARBA00022741"/>
    </source>
</evidence>
<protein>
    <submittedName>
        <fullName evidence="5">ATP-binding cassette domain-containing protein</fullName>
    </submittedName>
</protein>
<dbReference type="PANTHER" id="PTHR43423:SF1">
    <property type="entry name" value="ABC TRANSPORTER I FAMILY MEMBER 17"/>
    <property type="match status" value="1"/>
</dbReference>
<evidence type="ECO:0000256" key="3">
    <source>
        <dbReference type="ARBA" id="ARBA00022840"/>
    </source>
</evidence>
<evidence type="ECO:0000259" key="4">
    <source>
        <dbReference type="PROSITE" id="PS50893"/>
    </source>
</evidence>
<dbReference type="GO" id="GO:0005524">
    <property type="term" value="F:ATP binding"/>
    <property type="evidence" value="ECO:0007669"/>
    <property type="project" value="UniProtKB-KW"/>
</dbReference>
<dbReference type="PROSITE" id="PS00211">
    <property type="entry name" value="ABC_TRANSPORTER_1"/>
    <property type="match status" value="1"/>
</dbReference>
<dbReference type="GO" id="GO:0016887">
    <property type="term" value="F:ATP hydrolysis activity"/>
    <property type="evidence" value="ECO:0007669"/>
    <property type="project" value="InterPro"/>
</dbReference>
<proteinExistence type="predicted"/>
<dbReference type="InterPro" id="IPR027417">
    <property type="entry name" value="P-loop_NTPase"/>
</dbReference>
<dbReference type="InterPro" id="IPR015856">
    <property type="entry name" value="ABC_transpr_CbiO/EcfA_su"/>
</dbReference>
<dbReference type="SUPFAM" id="SSF52540">
    <property type="entry name" value="P-loop containing nucleoside triphosphate hydrolases"/>
    <property type="match status" value="1"/>
</dbReference>
<dbReference type="Pfam" id="PF00005">
    <property type="entry name" value="ABC_tran"/>
    <property type="match status" value="1"/>
</dbReference>
<reference evidence="5" key="1">
    <citation type="submission" date="2021-04" db="EMBL/GenBank/DDBJ databases">
        <title>Genome sequence of Woronichinia naegeliana from Washington state freshwater lake bloom.</title>
        <authorList>
            <person name="Dreher T.W."/>
        </authorList>
    </citation>
    <scope>NUCLEOTIDE SEQUENCE</scope>
    <source>
        <strain evidence="5">WA131</strain>
    </source>
</reference>
<dbReference type="InterPro" id="IPR003593">
    <property type="entry name" value="AAA+_ATPase"/>
</dbReference>
<dbReference type="EMBL" id="CP073041">
    <property type="protein sequence ID" value="UXE62172.1"/>
    <property type="molecule type" value="Genomic_DNA"/>
</dbReference>
<evidence type="ECO:0000256" key="1">
    <source>
        <dbReference type="ARBA" id="ARBA00022448"/>
    </source>
</evidence>
<dbReference type="CDD" id="cd03225">
    <property type="entry name" value="ABC_cobalt_CbiO_domain1"/>
    <property type="match status" value="1"/>
</dbReference>
<dbReference type="KEGG" id="wna:KA717_04805"/>
<dbReference type="InterPro" id="IPR003439">
    <property type="entry name" value="ABC_transporter-like_ATP-bd"/>
</dbReference>
<dbReference type="GO" id="GO:0022857">
    <property type="term" value="F:transmembrane transporter activity"/>
    <property type="evidence" value="ECO:0007669"/>
    <property type="project" value="UniProtKB-ARBA"/>
</dbReference>
<accession>A0A977PX18</accession>
<dbReference type="Proteomes" id="UP001065613">
    <property type="component" value="Chromosome"/>
</dbReference>
<dbReference type="InterPro" id="IPR017871">
    <property type="entry name" value="ABC_transporter-like_CS"/>
</dbReference>
<feature type="domain" description="ABC transporter" evidence="4">
    <location>
        <begin position="10"/>
        <end position="222"/>
    </location>
</feature>